<keyword evidence="3" id="KW-1185">Reference proteome</keyword>
<dbReference type="Pfam" id="PF13524">
    <property type="entry name" value="Glyco_trans_1_2"/>
    <property type="match status" value="1"/>
</dbReference>
<dbReference type="RefSeq" id="WP_072865805.1">
    <property type="nucleotide sequence ID" value="NZ_FQUX01000016.1"/>
</dbReference>
<evidence type="ECO:0000259" key="1">
    <source>
        <dbReference type="Pfam" id="PF13524"/>
    </source>
</evidence>
<dbReference type="GO" id="GO:0016740">
    <property type="term" value="F:transferase activity"/>
    <property type="evidence" value="ECO:0007669"/>
    <property type="project" value="UniProtKB-KW"/>
</dbReference>
<evidence type="ECO:0000313" key="2">
    <source>
        <dbReference type="EMBL" id="SHG17240.1"/>
    </source>
</evidence>
<protein>
    <submittedName>
        <fullName evidence="2">Glycosyl transferases group 1</fullName>
    </submittedName>
</protein>
<evidence type="ECO:0000313" key="3">
    <source>
        <dbReference type="Proteomes" id="UP000184406"/>
    </source>
</evidence>
<feature type="domain" description="Spore protein YkvP/CgeB glycosyl transferase-like" evidence="1">
    <location>
        <begin position="201"/>
        <end position="339"/>
    </location>
</feature>
<dbReference type="Gene3D" id="3.40.50.2000">
    <property type="entry name" value="Glycogen Phosphorylase B"/>
    <property type="match status" value="2"/>
</dbReference>
<name>A0A1M5HMR8_9FLAO</name>
<sequence length="345" mass="39672">MKILSVGWFGQVSSTSWHRHLALKKSADFVDKVEAAPKAMSIRNRLAYHLFQLGIPIRLQDQTKANQKIKEHISKNNWDLVWIDKGVTINKSTLKYIKQKSPSTTIVSYSPDNMALRHNQSQNYLESVPYYDYVFTNKSYIINAMKELGAKNIQFIHNMYEDSFHYPRKLSSADIERLGGDVGFVGAWEKERSDSILFLAKNGIKVKVFGNGKWKEFNDLYPNLTILPAVFSEDYSKALGAFKISLCFLRKMNFDQQTTRTMEIPACGGFMLAERTQEHLDLFEEGKEAAYFSSNEELLEQCRYYLNNEQERTQIATAGLKRCESSGYSNEKTIKKMLDIVLKNG</sequence>
<accession>A0A1M5HMR8</accession>
<dbReference type="EMBL" id="FQUX01000016">
    <property type="protein sequence ID" value="SHG17240.1"/>
    <property type="molecule type" value="Genomic_DNA"/>
</dbReference>
<keyword evidence="2" id="KW-0808">Transferase</keyword>
<dbReference type="Proteomes" id="UP000184406">
    <property type="component" value="Unassembled WGS sequence"/>
</dbReference>
<proteinExistence type="predicted"/>
<dbReference type="OrthoDB" id="110463at2"/>
<reference evidence="3" key="1">
    <citation type="submission" date="2016-11" db="EMBL/GenBank/DDBJ databases">
        <authorList>
            <person name="Varghese N."/>
            <person name="Submissions S."/>
        </authorList>
    </citation>
    <scope>NUCLEOTIDE SEQUENCE [LARGE SCALE GENOMIC DNA]</scope>
    <source>
        <strain evidence="3">DSM 17539</strain>
    </source>
</reference>
<dbReference type="SUPFAM" id="SSF53756">
    <property type="entry name" value="UDP-Glycosyltransferase/glycogen phosphorylase"/>
    <property type="match status" value="1"/>
</dbReference>
<dbReference type="InterPro" id="IPR055259">
    <property type="entry name" value="YkvP/CgeB_Glyco_trans-like"/>
</dbReference>
<gene>
    <name evidence="2" type="ORF">SAMN03080594_11618</name>
</gene>
<organism evidence="2 3">
    <name type="scientific">Arenibacter palladensis</name>
    <dbReference type="NCBI Taxonomy" id="237373"/>
    <lineage>
        <taxon>Bacteria</taxon>
        <taxon>Pseudomonadati</taxon>
        <taxon>Bacteroidota</taxon>
        <taxon>Flavobacteriia</taxon>
        <taxon>Flavobacteriales</taxon>
        <taxon>Flavobacteriaceae</taxon>
        <taxon>Arenibacter</taxon>
    </lineage>
</organism>
<dbReference type="AlphaFoldDB" id="A0A1M5HMR8"/>